<reference evidence="9" key="1">
    <citation type="submission" date="2020-09" db="EMBL/GenBank/DDBJ databases">
        <title>A novel bacterium of genus Hazenella, isolated from South China Sea.</title>
        <authorList>
            <person name="Huang H."/>
            <person name="Mo K."/>
            <person name="Hu Y."/>
        </authorList>
    </citation>
    <scope>NUCLEOTIDE SEQUENCE</scope>
    <source>
        <strain evidence="9">IB182357</strain>
    </source>
</reference>
<dbReference type="AlphaFoldDB" id="A0A926NB78"/>
<evidence type="ECO:0000256" key="5">
    <source>
        <dbReference type="ARBA" id="ARBA00022989"/>
    </source>
</evidence>
<comment type="similarity">
    <text evidence="2">Belongs to the acyltransferase 3 family.</text>
</comment>
<feature type="transmembrane region" description="Helical" evidence="7">
    <location>
        <begin position="314"/>
        <end position="336"/>
    </location>
</feature>
<feature type="transmembrane region" description="Helical" evidence="7">
    <location>
        <begin position="155"/>
        <end position="171"/>
    </location>
</feature>
<evidence type="ECO:0000256" key="7">
    <source>
        <dbReference type="SAM" id="Phobius"/>
    </source>
</evidence>
<feature type="transmembrane region" description="Helical" evidence="7">
    <location>
        <begin position="289"/>
        <end position="308"/>
    </location>
</feature>
<dbReference type="EMBL" id="JACXAH010000010">
    <property type="protein sequence ID" value="MBD1372490.1"/>
    <property type="molecule type" value="Genomic_DNA"/>
</dbReference>
<feature type="transmembrane region" description="Helical" evidence="7">
    <location>
        <begin position="87"/>
        <end position="106"/>
    </location>
</feature>
<feature type="transmembrane region" description="Helical" evidence="7">
    <location>
        <begin position="248"/>
        <end position="268"/>
    </location>
</feature>
<name>A0A926NB78_9BACL</name>
<keyword evidence="9" id="KW-0012">Acyltransferase</keyword>
<evidence type="ECO:0000256" key="6">
    <source>
        <dbReference type="ARBA" id="ARBA00023136"/>
    </source>
</evidence>
<proteinExistence type="inferred from homology"/>
<dbReference type="PANTHER" id="PTHR40074:SF2">
    <property type="entry name" value="O-ACETYLTRANSFERASE WECH"/>
    <property type="match status" value="1"/>
</dbReference>
<keyword evidence="9" id="KW-0808">Transferase</keyword>
<comment type="subcellular location">
    <subcellularLocation>
        <location evidence="1">Cell membrane</location>
        <topology evidence="1">Multi-pass membrane protein</topology>
    </subcellularLocation>
</comment>
<feature type="transmembrane region" description="Helical" evidence="7">
    <location>
        <begin position="126"/>
        <end position="143"/>
    </location>
</feature>
<dbReference type="Pfam" id="PF01757">
    <property type="entry name" value="Acyl_transf_3"/>
    <property type="match status" value="1"/>
</dbReference>
<comment type="caution">
    <text evidence="9">The sequence shown here is derived from an EMBL/GenBank/DDBJ whole genome shotgun (WGS) entry which is preliminary data.</text>
</comment>
<evidence type="ECO:0000259" key="8">
    <source>
        <dbReference type="Pfam" id="PF01757"/>
    </source>
</evidence>
<evidence type="ECO:0000256" key="1">
    <source>
        <dbReference type="ARBA" id="ARBA00004651"/>
    </source>
</evidence>
<dbReference type="Proteomes" id="UP000661691">
    <property type="component" value="Unassembled WGS sequence"/>
</dbReference>
<protein>
    <submittedName>
        <fullName evidence="9">Acyltransferase</fullName>
    </submittedName>
</protein>
<accession>A0A926NB78</accession>
<keyword evidence="10" id="KW-1185">Reference proteome</keyword>
<dbReference type="GO" id="GO:0005886">
    <property type="term" value="C:plasma membrane"/>
    <property type="evidence" value="ECO:0007669"/>
    <property type="project" value="UniProtKB-SubCell"/>
</dbReference>
<keyword evidence="5 7" id="KW-1133">Transmembrane helix</keyword>
<sequence>MSNAMKYIYEINFIRGISCLLVLAVHVTATHYYGQGRTWDNLTIILNQLGRYGTPTFAVISGFLLFYQFRSKELKLISYAKSRFKKIGIPFLVWSAIYLIITVYIVRTDVYESFLQFIKFVLSGKSFYHLYFIAVVMKFYIIFPFLQRIKTKKQWIFTLIFSLLITVSAMLLREMNLPSSISEDIHSRSFLPIWIYYFILGGFLAFNWHGVKKMVKHFQIVWLLLGIIMLTWVILECVYLGSWNTLRWALLIQIPIYIMVVFVIFNLLSTSKRQKNKLFDYFRERIFTIGTYGFGIYLVHPLILFCMSKWLPNFVWKTIFLPITFSLALGGSYLLVKILERLPHHHYIITIPKRKK</sequence>
<keyword evidence="6 7" id="KW-0472">Membrane</keyword>
<feature type="transmembrane region" description="Helical" evidence="7">
    <location>
        <begin position="191"/>
        <end position="208"/>
    </location>
</feature>
<feature type="domain" description="Acyltransferase 3" evidence="8">
    <location>
        <begin position="8"/>
        <end position="336"/>
    </location>
</feature>
<dbReference type="GO" id="GO:0016413">
    <property type="term" value="F:O-acetyltransferase activity"/>
    <property type="evidence" value="ECO:0007669"/>
    <property type="project" value="TreeGrafter"/>
</dbReference>
<dbReference type="InterPro" id="IPR002656">
    <property type="entry name" value="Acyl_transf_3_dom"/>
</dbReference>
<evidence type="ECO:0000256" key="4">
    <source>
        <dbReference type="ARBA" id="ARBA00022692"/>
    </source>
</evidence>
<feature type="transmembrane region" description="Helical" evidence="7">
    <location>
        <begin position="49"/>
        <end position="67"/>
    </location>
</feature>
<feature type="transmembrane region" description="Helical" evidence="7">
    <location>
        <begin position="12"/>
        <end position="29"/>
    </location>
</feature>
<keyword evidence="4 7" id="KW-0812">Transmembrane</keyword>
<organism evidence="9 10">
    <name type="scientific">Polycladospora coralii</name>
    <dbReference type="NCBI Taxonomy" id="2771432"/>
    <lineage>
        <taxon>Bacteria</taxon>
        <taxon>Bacillati</taxon>
        <taxon>Bacillota</taxon>
        <taxon>Bacilli</taxon>
        <taxon>Bacillales</taxon>
        <taxon>Thermoactinomycetaceae</taxon>
        <taxon>Polycladospora</taxon>
    </lineage>
</organism>
<gene>
    <name evidence="9" type="ORF">IC620_08980</name>
</gene>
<evidence type="ECO:0000313" key="10">
    <source>
        <dbReference type="Proteomes" id="UP000661691"/>
    </source>
</evidence>
<feature type="transmembrane region" description="Helical" evidence="7">
    <location>
        <begin position="220"/>
        <end position="242"/>
    </location>
</feature>
<dbReference type="RefSeq" id="WP_191141976.1">
    <property type="nucleotide sequence ID" value="NZ_JACXAH010000010.1"/>
</dbReference>
<evidence type="ECO:0000256" key="2">
    <source>
        <dbReference type="ARBA" id="ARBA00007400"/>
    </source>
</evidence>
<evidence type="ECO:0000256" key="3">
    <source>
        <dbReference type="ARBA" id="ARBA00022475"/>
    </source>
</evidence>
<keyword evidence="3" id="KW-1003">Cell membrane</keyword>
<dbReference type="GO" id="GO:0009246">
    <property type="term" value="P:enterobacterial common antigen biosynthetic process"/>
    <property type="evidence" value="ECO:0007669"/>
    <property type="project" value="TreeGrafter"/>
</dbReference>
<dbReference type="PANTHER" id="PTHR40074">
    <property type="entry name" value="O-ACETYLTRANSFERASE WECH"/>
    <property type="match status" value="1"/>
</dbReference>
<evidence type="ECO:0000313" key="9">
    <source>
        <dbReference type="EMBL" id="MBD1372490.1"/>
    </source>
</evidence>